<dbReference type="InParanoid" id="A0A7L4YPF4"/>
<keyword evidence="4" id="KW-1185">Reference proteome</keyword>
<dbReference type="OrthoDB" id="5197879at2"/>
<dbReference type="AlphaFoldDB" id="A0A7L4YPF4"/>
<proteinExistence type="predicted"/>
<evidence type="ECO:0000256" key="1">
    <source>
        <dbReference type="SAM" id="MobiDB-lite"/>
    </source>
</evidence>
<feature type="compositionally biased region" description="Low complexity" evidence="1">
    <location>
        <begin position="97"/>
        <end position="114"/>
    </location>
</feature>
<name>A0A7L4YPF4_9ACTN</name>
<dbReference type="RefSeq" id="WP_159546302.1">
    <property type="nucleotide sequence ID" value="NZ_CP047156.1"/>
</dbReference>
<protein>
    <recommendedName>
        <fullName evidence="2">DUF6802 domain-containing protein</fullName>
    </recommendedName>
</protein>
<feature type="domain" description="DUF6802" evidence="2">
    <location>
        <begin position="334"/>
        <end position="397"/>
    </location>
</feature>
<accession>A0A7L4YPF4</accession>
<reference evidence="3 4" key="1">
    <citation type="journal article" date="2018" name="Int. J. Syst. Evol. Microbiol.">
        <title>Epidermidibacterium keratini gen. nov., sp. nov., a member of the family Sporichthyaceae, isolated from keratin epidermis.</title>
        <authorList>
            <person name="Lee D.G."/>
            <person name="Trujillo M.E."/>
            <person name="Kang S."/>
            <person name="Nam J.J."/>
            <person name="Kim Y.J."/>
        </authorList>
    </citation>
    <scope>NUCLEOTIDE SEQUENCE [LARGE SCALE GENOMIC DNA]</scope>
    <source>
        <strain evidence="3 4">EPI-7</strain>
    </source>
</reference>
<evidence type="ECO:0000259" key="2">
    <source>
        <dbReference type="Pfam" id="PF20615"/>
    </source>
</evidence>
<evidence type="ECO:0000313" key="3">
    <source>
        <dbReference type="EMBL" id="QHC01165.1"/>
    </source>
</evidence>
<feature type="compositionally biased region" description="Low complexity" evidence="1">
    <location>
        <begin position="295"/>
        <end position="312"/>
    </location>
</feature>
<dbReference type="Pfam" id="PF20615">
    <property type="entry name" value="DUF6802"/>
    <property type="match status" value="1"/>
</dbReference>
<feature type="compositionally biased region" description="Acidic residues" evidence="1">
    <location>
        <begin position="49"/>
        <end position="80"/>
    </location>
</feature>
<sequence length="410" mass="41367">MSDHLADQFGMHDGAQSADDTESAAGASSMYDQGGDSTYGMDGGMYDDAQAEDASADDTTGDDTTGDDTTGDDTTSDDTTTDNTSTTDSSDHDATDSTDSTATDSDASQAGSGDNITMTYEGTSYDAGEATYDADGDGQADTAVQDHGYQVEYYVDSDGDGQADELTITDADGNLISHTENVEGTDSWQQTPAPDTTSGEVSSQSTESAEQSSTQDSGSEADAGLDPSGSSGSSSDEAPQADSAGSASEDDLGTETAAPEASSVSGDSGSDSSDSSDSSSSSDVASMPTPPDAPSVDGSSSDTSSGDSSEVTPPGEPGEAEAGDMTVIVDGQPYDIGEPTHDITGDGTPDTVAVEKDGTVEYYVDTDQDGVVDQIVVLDESDGSLINHEVYDAESGTWSNVTEESAQSGG</sequence>
<evidence type="ECO:0000313" key="4">
    <source>
        <dbReference type="Proteomes" id="UP000463857"/>
    </source>
</evidence>
<dbReference type="KEGG" id="eke:EK0264_13260"/>
<feature type="compositionally biased region" description="Polar residues" evidence="1">
    <location>
        <begin position="176"/>
        <end position="201"/>
    </location>
</feature>
<feature type="region of interest" description="Disordered" evidence="1">
    <location>
        <begin position="1"/>
        <end position="122"/>
    </location>
</feature>
<feature type="compositionally biased region" description="Low complexity" evidence="1">
    <location>
        <begin position="202"/>
        <end position="217"/>
    </location>
</feature>
<dbReference type="EMBL" id="CP047156">
    <property type="protein sequence ID" value="QHC01165.1"/>
    <property type="molecule type" value="Genomic_DNA"/>
</dbReference>
<dbReference type="Proteomes" id="UP000463857">
    <property type="component" value="Chromosome"/>
</dbReference>
<gene>
    <name evidence="3" type="ORF">EK0264_13260</name>
</gene>
<dbReference type="InterPro" id="IPR046543">
    <property type="entry name" value="DUF6802"/>
</dbReference>
<feature type="region of interest" description="Disordered" evidence="1">
    <location>
        <begin position="171"/>
        <end position="349"/>
    </location>
</feature>
<organism evidence="3 4">
    <name type="scientific">Epidermidibacterium keratini</name>
    <dbReference type="NCBI Taxonomy" id="1891644"/>
    <lineage>
        <taxon>Bacteria</taxon>
        <taxon>Bacillati</taxon>
        <taxon>Actinomycetota</taxon>
        <taxon>Actinomycetes</taxon>
        <taxon>Sporichthyales</taxon>
        <taxon>Sporichthyaceae</taxon>
        <taxon>Epidermidibacterium</taxon>
    </lineage>
</organism>
<feature type="compositionally biased region" description="Low complexity" evidence="1">
    <location>
        <begin position="261"/>
        <end position="286"/>
    </location>
</feature>